<comment type="caution">
    <text evidence="8">The sequence shown here is derived from an EMBL/GenBank/DDBJ whole genome shotgun (WGS) entry which is preliminary data.</text>
</comment>
<dbReference type="GO" id="GO:0022625">
    <property type="term" value="C:cytosolic large ribosomal subunit"/>
    <property type="evidence" value="ECO:0007669"/>
    <property type="project" value="TreeGrafter"/>
</dbReference>
<evidence type="ECO:0000256" key="7">
    <source>
        <dbReference type="SAM" id="MobiDB-lite"/>
    </source>
</evidence>
<keyword evidence="2 5" id="KW-0689">Ribosomal protein</keyword>
<dbReference type="InterPro" id="IPR001706">
    <property type="entry name" value="Ribosomal_bL35"/>
</dbReference>
<evidence type="ECO:0000256" key="3">
    <source>
        <dbReference type="ARBA" id="ARBA00023274"/>
    </source>
</evidence>
<gene>
    <name evidence="5" type="primary">rpmI</name>
    <name evidence="8" type="ORF">HMPREF9306_00800</name>
</gene>
<evidence type="ECO:0000313" key="8">
    <source>
        <dbReference type="EMBL" id="EPD33266.1"/>
    </source>
</evidence>
<reference evidence="8 9" key="1">
    <citation type="submission" date="2013-04" db="EMBL/GenBank/DDBJ databases">
        <title>The Genome Sequence of Propionimicrobium lymphophilum ACS-093-V-SCH5.</title>
        <authorList>
            <consortium name="The Broad Institute Genomics Platform"/>
            <person name="Earl A."/>
            <person name="Ward D."/>
            <person name="Feldgarden M."/>
            <person name="Gevers D."/>
            <person name="Saerens B."/>
            <person name="Vaneechoutte M."/>
            <person name="Walker B."/>
            <person name="Young S."/>
            <person name="Zeng Q."/>
            <person name="Gargeya S."/>
            <person name="Fitzgerald M."/>
            <person name="Haas B."/>
            <person name="Abouelleil A."/>
            <person name="Allen A.W."/>
            <person name="Alvarado L."/>
            <person name="Arachchi H.M."/>
            <person name="Berlin A.M."/>
            <person name="Chapman S.B."/>
            <person name="Gainer-Dewar J."/>
            <person name="Goldberg J."/>
            <person name="Griggs A."/>
            <person name="Gujja S."/>
            <person name="Hansen M."/>
            <person name="Howarth C."/>
            <person name="Imamovic A."/>
            <person name="Ireland A."/>
            <person name="Larimer J."/>
            <person name="McCowan C."/>
            <person name="Murphy C."/>
            <person name="Pearson M."/>
            <person name="Poon T.W."/>
            <person name="Priest M."/>
            <person name="Roberts A."/>
            <person name="Saif S."/>
            <person name="Shea T."/>
            <person name="Sisk P."/>
            <person name="Sykes S."/>
            <person name="Wortman J."/>
            <person name="Nusbaum C."/>
            <person name="Birren B."/>
        </authorList>
    </citation>
    <scope>NUCLEOTIDE SEQUENCE [LARGE SCALE GENOMIC DNA]</scope>
    <source>
        <strain evidence="8 9">ACS-093-V-SCH5</strain>
    </source>
</reference>
<dbReference type="PANTHER" id="PTHR33343">
    <property type="entry name" value="54S RIBOSOMAL PROTEIN BL35M"/>
    <property type="match status" value="1"/>
</dbReference>
<dbReference type="STRING" id="883161.HMPREF9306_00800"/>
<dbReference type="OrthoDB" id="9804851at2"/>
<dbReference type="InterPro" id="IPR021137">
    <property type="entry name" value="Ribosomal_bL35-like"/>
</dbReference>
<evidence type="ECO:0000313" key="9">
    <source>
        <dbReference type="Proteomes" id="UP000014417"/>
    </source>
</evidence>
<keyword evidence="9" id="KW-1185">Reference proteome</keyword>
<dbReference type="PRINTS" id="PR00064">
    <property type="entry name" value="RIBOSOMALL35"/>
</dbReference>
<keyword evidence="3 5" id="KW-0687">Ribonucleoprotein</keyword>
<organism evidence="8 9">
    <name type="scientific">Propionimicrobium lymphophilum ACS-093-V-SCH5</name>
    <dbReference type="NCBI Taxonomy" id="883161"/>
    <lineage>
        <taxon>Bacteria</taxon>
        <taxon>Bacillati</taxon>
        <taxon>Actinomycetota</taxon>
        <taxon>Actinomycetes</taxon>
        <taxon>Propionibacteriales</taxon>
        <taxon>Propionibacteriaceae</taxon>
        <taxon>Propionimicrobium</taxon>
    </lineage>
</organism>
<dbReference type="Proteomes" id="UP000014417">
    <property type="component" value="Unassembled WGS sequence"/>
</dbReference>
<dbReference type="InterPro" id="IPR018265">
    <property type="entry name" value="Ribosomal_bL35_CS"/>
</dbReference>
<evidence type="ECO:0000256" key="5">
    <source>
        <dbReference type="HAMAP-Rule" id="MF_00514"/>
    </source>
</evidence>
<dbReference type="GO" id="GO:0006412">
    <property type="term" value="P:translation"/>
    <property type="evidence" value="ECO:0007669"/>
    <property type="project" value="UniProtKB-UniRule"/>
</dbReference>
<dbReference type="FunFam" id="4.10.410.60:FF:000001">
    <property type="entry name" value="50S ribosomal protein L35"/>
    <property type="match status" value="1"/>
</dbReference>
<dbReference type="InterPro" id="IPR037229">
    <property type="entry name" value="Ribosomal_bL35_sf"/>
</dbReference>
<dbReference type="Pfam" id="PF01632">
    <property type="entry name" value="Ribosomal_L35p"/>
    <property type="match status" value="1"/>
</dbReference>
<evidence type="ECO:0000256" key="4">
    <source>
        <dbReference type="ARBA" id="ARBA00071664"/>
    </source>
</evidence>
<sequence length="73" mass="8183">MPKMKTHSGAKKRFKISANGKVMHKRAGKGHLNEHKSSRRKRALNVDAPLHNIGDQKKAKKLLGGYKPKSKRA</sequence>
<protein>
    <recommendedName>
        <fullName evidence="4 5">Large ribosomal subunit protein bL35</fullName>
    </recommendedName>
</protein>
<feature type="region of interest" description="Disordered" evidence="7">
    <location>
        <begin position="24"/>
        <end position="73"/>
    </location>
</feature>
<evidence type="ECO:0000256" key="1">
    <source>
        <dbReference type="ARBA" id="ARBA00006598"/>
    </source>
</evidence>
<dbReference type="PANTHER" id="PTHR33343:SF1">
    <property type="entry name" value="LARGE RIBOSOMAL SUBUNIT PROTEIN BL35M"/>
    <property type="match status" value="1"/>
</dbReference>
<dbReference type="Gene3D" id="4.10.410.60">
    <property type="match status" value="1"/>
</dbReference>
<dbReference type="AlphaFoldDB" id="S2W2A8"/>
<dbReference type="HAMAP" id="MF_00514">
    <property type="entry name" value="Ribosomal_bL35"/>
    <property type="match status" value="1"/>
</dbReference>
<dbReference type="NCBIfam" id="TIGR00001">
    <property type="entry name" value="rpmI_bact"/>
    <property type="match status" value="1"/>
</dbReference>
<proteinExistence type="inferred from homology"/>
<name>S2W2A8_9ACTN</name>
<accession>S2W2A8</accession>
<evidence type="ECO:0000256" key="6">
    <source>
        <dbReference type="RuleBase" id="RU000568"/>
    </source>
</evidence>
<dbReference type="SUPFAM" id="SSF143034">
    <property type="entry name" value="L35p-like"/>
    <property type="match status" value="1"/>
</dbReference>
<dbReference type="PROSITE" id="PS00936">
    <property type="entry name" value="RIBOSOMAL_L35"/>
    <property type="match status" value="1"/>
</dbReference>
<dbReference type="RefSeq" id="WP_016455641.1">
    <property type="nucleotide sequence ID" value="NZ_KE150269.1"/>
</dbReference>
<evidence type="ECO:0000256" key="2">
    <source>
        <dbReference type="ARBA" id="ARBA00022980"/>
    </source>
</evidence>
<dbReference type="PATRIC" id="fig|883161.3.peg.798"/>
<comment type="similarity">
    <text evidence="1 5 6">Belongs to the bacterial ribosomal protein bL35 family.</text>
</comment>
<dbReference type="EMBL" id="AGZR01000005">
    <property type="protein sequence ID" value="EPD33266.1"/>
    <property type="molecule type" value="Genomic_DNA"/>
</dbReference>
<dbReference type="HOGENOM" id="CLU_169643_4_2_11"/>
<dbReference type="GO" id="GO:0003735">
    <property type="term" value="F:structural constituent of ribosome"/>
    <property type="evidence" value="ECO:0007669"/>
    <property type="project" value="InterPro"/>
</dbReference>